<dbReference type="SUPFAM" id="SSF53448">
    <property type="entry name" value="Nucleotide-diphospho-sugar transferases"/>
    <property type="match status" value="1"/>
</dbReference>
<dbReference type="Proteomes" id="UP000243297">
    <property type="component" value="Unassembled WGS sequence"/>
</dbReference>
<evidence type="ECO:0000259" key="1">
    <source>
        <dbReference type="Pfam" id="PF00535"/>
    </source>
</evidence>
<feature type="domain" description="Glycosyltransferase 2-like" evidence="1">
    <location>
        <begin position="3"/>
        <end position="129"/>
    </location>
</feature>
<organism evidence="2 3">
    <name type="scientific">Anaerorhabdus furcosa</name>
    <dbReference type="NCBI Taxonomy" id="118967"/>
    <lineage>
        <taxon>Bacteria</taxon>
        <taxon>Bacillati</taxon>
        <taxon>Bacillota</taxon>
        <taxon>Erysipelotrichia</taxon>
        <taxon>Erysipelotrichales</taxon>
        <taxon>Erysipelotrichaceae</taxon>
        <taxon>Anaerorhabdus</taxon>
    </lineage>
</organism>
<dbReference type="AlphaFoldDB" id="A0A1T4LPP6"/>
<keyword evidence="3" id="KW-1185">Reference proteome</keyword>
<accession>A0A1T4LPP6</accession>
<dbReference type="Pfam" id="PF00535">
    <property type="entry name" value="Glycos_transf_2"/>
    <property type="match status" value="1"/>
</dbReference>
<evidence type="ECO:0000313" key="2">
    <source>
        <dbReference type="EMBL" id="SJZ56665.1"/>
    </source>
</evidence>
<keyword evidence="2" id="KW-0808">Transferase</keyword>
<gene>
    <name evidence="2" type="ORF">SAMN02745191_0995</name>
</gene>
<dbReference type="RefSeq" id="WP_078711419.1">
    <property type="nucleotide sequence ID" value="NZ_FUWY01000002.1"/>
</dbReference>
<dbReference type="InterPro" id="IPR029044">
    <property type="entry name" value="Nucleotide-diphossugar_trans"/>
</dbReference>
<proteinExistence type="predicted"/>
<dbReference type="PANTHER" id="PTHR22916">
    <property type="entry name" value="GLYCOSYLTRANSFERASE"/>
    <property type="match status" value="1"/>
</dbReference>
<dbReference type="InterPro" id="IPR001173">
    <property type="entry name" value="Glyco_trans_2-like"/>
</dbReference>
<dbReference type="Gene3D" id="3.90.550.10">
    <property type="entry name" value="Spore Coat Polysaccharide Biosynthesis Protein SpsA, Chain A"/>
    <property type="match status" value="1"/>
</dbReference>
<dbReference type="EMBL" id="FUWY01000002">
    <property type="protein sequence ID" value="SJZ56665.1"/>
    <property type="molecule type" value="Genomic_DNA"/>
</dbReference>
<protein>
    <submittedName>
        <fullName evidence="2">Glycosyltransferase involved in cell wall bisynthesis</fullName>
    </submittedName>
</protein>
<evidence type="ECO:0000313" key="3">
    <source>
        <dbReference type="Proteomes" id="UP000243297"/>
    </source>
</evidence>
<name>A0A1T4LPP6_9FIRM</name>
<reference evidence="3" key="1">
    <citation type="submission" date="2017-02" db="EMBL/GenBank/DDBJ databases">
        <authorList>
            <person name="Varghese N."/>
            <person name="Submissions S."/>
        </authorList>
    </citation>
    <scope>NUCLEOTIDE SEQUENCE [LARGE SCALE GENOMIC DNA]</scope>
    <source>
        <strain evidence="3">ATCC 25662</strain>
    </source>
</reference>
<sequence length="316" mass="37446">MITVIIPIYNGEKHINRCLDSLLNQINTNFELIVINDGSTDKTISILESYRIKFKDFKIITKENEGQGVGRNIGIKRARGDYLVFIDSDDEVEINYISEFYNMINHNNMDLGITQIKRKFDYQVSFIESNFEYIQNVNINQKITVQENPSLITQVLIAPFAKVIRKDFLMKNGIEFPSSRIYEDLYFTISLLMANPSTVFVDKKTYSYHVRKENTMNSYETKIVDMIATLNQIKEYAVERRVSEIYKNEIEFLAIYHLLIGSMYREWKHKPFSIIKARKTCQNWFKNSGYSTNNKYLKKMKLYCKIYIKFFFYNLK</sequence>
<dbReference type="STRING" id="118967.SAMN02745191_0995"/>
<dbReference type="OrthoDB" id="6307329at2"/>
<dbReference type="CDD" id="cd00761">
    <property type="entry name" value="Glyco_tranf_GTA_type"/>
    <property type="match status" value="1"/>
</dbReference>
<dbReference type="GO" id="GO:0016740">
    <property type="term" value="F:transferase activity"/>
    <property type="evidence" value="ECO:0007669"/>
    <property type="project" value="UniProtKB-KW"/>
</dbReference>